<evidence type="ECO:0000256" key="4">
    <source>
        <dbReference type="ARBA" id="ARBA00022448"/>
    </source>
</evidence>
<keyword evidence="7 13" id="KW-0653">Protein transport</keyword>
<dbReference type="GO" id="GO:0005886">
    <property type="term" value="C:plasma membrane"/>
    <property type="evidence" value="ECO:0007669"/>
    <property type="project" value="UniProtKB-SubCell"/>
</dbReference>
<name>R0EHR8_CAUVI</name>
<keyword evidence="9 13" id="KW-0472">Membrane</keyword>
<evidence type="ECO:0000313" key="17">
    <source>
        <dbReference type="Proteomes" id="UP000013063"/>
    </source>
</evidence>
<keyword evidence="17" id="KW-1185">Reference proteome</keyword>
<dbReference type="GO" id="GO:0015031">
    <property type="term" value="P:protein transport"/>
    <property type="evidence" value="ECO:0007669"/>
    <property type="project" value="UniProtKB-KW"/>
</dbReference>
<sequence precursor="true">MQQNDNKNTMAFIAVAFVILIGYQFLVLGPQQKRAQAELQAKKAAEAQTAAKAGVTLDASGNPAPMRLSRDAAKAQSPRIAVDTPSLSGSIALKGARIDDLLLRKYAETTDKGSPPVELFRPEGAEHAWFADFGWAGANLPGLPDSRTVWTAAPGQVLRPNSPVTLTYDNGQGLVFTRVIAVDADAMFTVTDSVKNNGAAAFQLAPYASVQRQGITDKLGKTQIVHEGAIGVLGAGDKRELKLSKYGAWKKDHPLESFDSTGGWAGITDKYWLAALIPGQDQTIKAQYRVTPAPGADIYDVNFVGPTQALNPGATLTQTTRLFAGAKTVPLLRQYEYGKTTPPAIWQFWNNPKAEIPRFDDAVDWGMFRFFTRPIFNVLEIFYKLVGNFGLAIMLLTVVLKLILYPMADKSYESMAKMKKIAPEVEKLKAKHKDDPAKQQQEMMVLYQKEKINPMVGCLPIFIQIPVFYSLYKVLTVTIEMRHAPFFGWIHDLSARDPSTIFNLFGLIPWNPATAPMIGGFLDGNLHIGVWPLLYGFTMWLTQSMNPPAGDPMQQRIFQFFPIIFTFTLSQFSVGLVIYWCWSNILTIIQQYVIMRRYKVETPIDRILARLQGKTASAT</sequence>
<evidence type="ECO:0000256" key="9">
    <source>
        <dbReference type="ARBA" id="ARBA00023136"/>
    </source>
</evidence>
<dbReference type="InterPro" id="IPR038221">
    <property type="entry name" value="YidC_periplasmic_sf"/>
</dbReference>
<feature type="transmembrane region" description="Helical" evidence="13">
    <location>
        <begin position="12"/>
        <end position="29"/>
    </location>
</feature>
<evidence type="ECO:0000256" key="1">
    <source>
        <dbReference type="ARBA" id="ARBA00004429"/>
    </source>
</evidence>
<dbReference type="PANTHER" id="PTHR12428">
    <property type="entry name" value="OXA1"/>
    <property type="match status" value="1"/>
</dbReference>
<evidence type="ECO:0000256" key="2">
    <source>
        <dbReference type="ARBA" id="ARBA00010527"/>
    </source>
</evidence>
<dbReference type="GO" id="GO:0032977">
    <property type="term" value="F:membrane insertase activity"/>
    <property type="evidence" value="ECO:0007669"/>
    <property type="project" value="InterPro"/>
</dbReference>
<evidence type="ECO:0000256" key="11">
    <source>
        <dbReference type="ARBA" id="ARBA00033245"/>
    </source>
</evidence>
<feature type="transmembrane region" description="Helical" evidence="13">
    <location>
        <begin position="381"/>
        <end position="405"/>
    </location>
</feature>
<evidence type="ECO:0000256" key="7">
    <source>
        <dbReference type="ARBA" id="ARBA00022927"/>
    </source>
</evidence>
<dbReference type="InterPro" id="IPR028055">
    <property type="entry name" value="YidC/Oxa/ALB_C"/>
</dbReference>
<feature type="transmembrane region" description="Helical" evidence="13">
    <location>
        <begin position="452"/>
        <end position="472"/>
    </location>
</feature>
<keyword evidence="8 13" id="KW-1133">Transmembrane helix</keyword>
<dbReference type="GO" id="GO:0051205">
    <property type="term" value="P:protein insertion into membrane"/>
    <property type="evidence" value="ECO:0007669"/>
    <property type="project" value="TreeGrafter"/>
</dbReference>
<feature type="transmembrane region" description="Helical" evidence="13">
    <location>
        <begin position="526"/>
        <end position="543"/>
    </location>
</feature>
<comment type="subunit">
    <text evidence="13">Interacts with the Sec translocase complex via SecD. Specifically interacts with transmembrane segments of nascent integral membrane proteins during membrane integration.</text>
</comment>
<dbReference type="NCBIfam" id="TIGR03593">
    <property type="entry name" value="yidC_nterm"/>
    <property type="match status" value="1"/>
</dbReference>
<dbReference type="Pfam" id="PF14849">
    <property type="entry name" value="YidC_periplas"/>
    <property type="match status" value="1"/>
</dbReference>
<dbReference type="EMBL" id="APMP01000026">
    <property type="protein sequence ID" value="ENZ80737.1"/>
    <property type="molecule type" value="Genomic_DNA"/>
</dbReference>
<keyword evidence="10 13" id="KW-0143">Chaperone</keyword>
<dbReference type="eggNOG" id="COG0706">
    <property type="taxonomic scope" value="Bacteria"/>
</dbReference>
<dbReference type="PATRIC" id="fig|1292034.3.peg.3288"/>
<comment type="caution">
    <text evidence="16">The sequence shown here is derived from an EMBL/GenBank/DDBJ whole genome shotgun (WGS) entry which is preliminary data.</text>
</comment>
<dbReference type="PRINTS" id="PR00701">
    <property type="entry name" value="60KDINNERMP"/>
</dbReference>
<dbReference type="InterPro" id="IPR028053">
    <property type="entry name" value="Membr_insert_YidC_N"/>
</dbReference>
<accession>R0EHR8</accession>
<comment type="similarity">
    <text evidence="2 13">Belongs to the OXA1/ALB3/YidC family. Type 1 subfamily.</text>
</comment>
<organism evidence="16 17">
    <name type="scientific">Caulobacter vibrioides OR37</name>
    <dbReference type="NCBI Taxonomy" id="1292034"/>
    <lineage>
        <taxon>Bacteria</taxon>
        <taxon>Pseudomonadati</taxon>
        <taxon>Pseudomonadota</taxon>
        <taxon>Alphaproteobacteria</taxon>
        <taxon>Caulobacterales</taxon>
        <taxon>Caulobacteraceae</taxon>
        <taxon>Caulobacter</taxon>
    </lineage>
</organism>
<feature type="domain" description="Membrane insertase YidC/Oxa/ALB C-terminal" evidence="14">
    <location>
        <begin position="389"/>
        <end position="596"/>
    </location>
</feature>
<comment type="subcellular location">
    <subcellularLocation>
        <location evidence="1">Cell inner membrane</location>
        <topology evidence="1">Multi-pass membrane protein</topology>
    </subcellularLocation>
    <subcellularLocation>
        <location evidence="13">Cell membrane</location>
        <topology evidence="13">Multi-pass membrane protein</topology>
    </subcellularLocation>
</comment>
<evidence type="ECO:0000256" key="8">
    <source>
        <dbReference type="ARBA" id="ARBA00022989"/>
    </source>
</evidence>
<dbReference type="AlphaFoldDB" id="R0EHR8"/>
<feature type="transmembrane region" description="Helical" evidence="13">
    <location>
        <begin position="563"/>
        <end position="589"/>
    </location>
</feature>
<evidence type="ECO:0000256" key="3">
    <source>
        <dbReference type="ARBA" id="ARBA00015325"/>
    </source>
</evidence>
<dbReference type="PRINTS" id="PR01900">
    <property type="entry name" value="YIDCPROTEIN"/>
</dbReference>
<evidence type="ECO:0000256" key="10">
    <source>
        <dbReference type="ARBA" id="ARBA00023186"/>
    </source>
</evidence>
<dbReference type="STRING" id="1292034.OR37_03317"/>
<dbReference type="Pfam" id="PF02096">
    <property type="entry name" value="60KD_IMP"/>
    <property type="match status" value="1"/>
</dbReference>
<keyword evidence="6 13" id="KW-0812">Transmembrane</keyword>
<dbReference type="Gene3D" id="2.70.98.90">
    <property type="match status" value="1"/>
</dbReference>
<dbReference type="RefSeq" id="WP_004622329.1">
    <property type="nucleotide sequence ID" value="NZ_APMP01000026.1"/>
</dbReference>
<evidence type="ECO:0000256" key="12">
    <source>
        <dbReference type="ARBA" id="ARBA00033342"/>
    </source>
</evidence>
<dbReference type="HAMAP" id="MF_01810">
    <property type="entry name" value="YidC_type1"/>
    <property type="match status" value="1"/>
</dbReference>
<proteinExistence type="inferred from homology"/>
<feature type="domain" description="Membrane insertase YidC N-terminal" evidence="15">
    <location>
        <begin position="79"/>
        <end position="377"/>
    </location>
</feature>
<evidence type="ECO:0000256" key="13">
    <source>
        <dbReference type="HAMAP-Rule" id="MF_01810"/>
    </source>
</evidence>
<keyword evidence="5 13" id="KW-1003">Cell membrane</keyword>
<gene>
    <name evidence="13" type="primary">yidC</name>
    <name evidence="16" type="ORF">OR37_03317</name>
</gene>
<evidence type="ECO:0000313" key="16">
    <source>
        <dbReference type="EMBL" id="ENZ80737.1"/>
    </source>
</evidence>
<evidence type="ECO:0000256" key="5">
    <source>
        <dbReference type="ARBA" id="ARBA00022475"/>
    </source>
</evidence>
<dbReference type="CDD" id="cd19961">
    <property type="entry name" value="EcYidC-like_peri"/>
    <property type="match status" value="1"/>
</dbReference>
<dbReference type="PANTHER" id="PTHR12428:SF65">
    <property type="entry name" value="CYTOCHROME C OXIDASE ASSEMBLY PROTEIN COX18, MITOCHONDRIAL"/>
    <property type="match status" value="1"/>
</dbReference>
<dbReference type="InterPro" id="IPR019998">
    <property type="entry name" value="Membr_insert_YidC"/>
</dbReference>
<keyword evidence="4 13" id="KW-0813">Transport</keyword>
<evidence type="ECO:0000259" key="14">
    <source>
        <dbReference type="Pfam" id="PF02096"/>
    </source>
</evidence>
<evidence type="ECO:0000256" key="6">
    <source>
        <dbReference type="ARBA" id="ARBA00022692"/>
    </source>
</evidence>
<evidence type="ECO:0000259" key="15">
    <source>
        <dbReference type="Pfam" id="PF14849"/>
    </source>
</evidence>
<protein>
    <recommendedName>
        <fullName evidence="3 13">Membrane protein insertase YidC</fullName>
    </recommendedName>
    <alternativeName>
        <fullName evidence="12 13">Foldase YidC</fullName>
    </alternativeName>
    <alternativeName>
        <fullName evidence="11 13">Membrane integrase YidC</fullName>
    </alternativeName>
    <alternativeName>
        <fullName evidence="13">Membrane protein YidC</fullName>
    </alternativeName>
</protein>
<dbReference type="NCBIfam" id="TIGR03592">
    <property type="entry name" value="yidC_oxa1_cterm"/>
    <property type="match status" value="1"/>
</dbReference>
<reference evidence="16 17" key="1">
    <citation type="journal article" date="2013" name="Genome Announc.">
        <title>Draft Genome Sequence for Caulobacter sp. Strain OR37, a Bacterium Tolerant to Heavy Metals.</title>
        <authorList>
            <person name="Utturkar S.M."/>
            <person name="Bollmann A."/>
            <person name="Brzoska R.M."/>
            <person name="Klingeman D.M."/>
            <person name="Epstein S.E."/>
            <person name="Palumbo A.V."/>
            <person name="Brown S.D."/>
        </authorList>
    </citation>
    <scope>NUCLEOTIDE SEQUENCE [LARGE SCALE GENOMIC DNA]</scope>
    <source>
        <strain evidence="16 17">OR37</strain>
    </source>
</reference>
<dbReference type="InterPro" id="IPR001708">
    <property type="entry name" value="YidC/ALB3/OXA1/COX18"/>
</dbReference>
<comment type="function">
    <text evidence="13">Required for the insertion and/or proper folding and/or complex formation of integral membrane proteins into the membrane. Involved in integration of membrane proteins that insert both dependently and independently of the Sec translocase complex, as well as at least some lipoproteins. Aids folding of multispanning membrane proteins.</text>
</comment>
<dbReference type="InterPro" id="IPR047196">
    <property type="entry name" value="YidC_ALB_C"/>
</dbReference>
<dbReference type="CDD" id="cd20070">
    <property type="entry name" value="5TM_YidC_Alb3"/>
    <property type="match status" value="1"/>
</dbReference>
<dbReference type="Proteomes" id="UP000013063">
    <property type="component" value="Unassembled WGS sequence"/>
</dbReference>
<dbReference type="NCBIfam" id="NF002353">
    <property type="entry name" value="PRK01318.1-4"/>
    <property type="match status" value="1"/>
</dbReference>
<dbReference type="OrthoDB" id="9780552at2"/>